<evidence type="ECO:0000256" key="2">
    <source>
        <dbReference type="ARBA" id="ARBA00022670"/>
    </source>
</evidence>
<dbReference type="SMART" id="SM00944">
    <property type="entry name" value="Pro-kuma_activ"/>
    <property type="match status" value="1"/>
</dbReference>
<name>A0A8H5I122_9AGAR</name>
<dbReference type="Pfam" id="PF09286">
    <property type="entry name" value="Pro-kuma_activ"/>
    <property type="match status" value="1"/>
</dbReference>
<dbReference type="InterPro" id="IPR030400">
    <property type="entry name" value="Sedolisin_dom"/>
</dbReference>
<evidence type="ECO:0000256" key="6">
    <source>
        <dbReference type="ARBA" id="ARBA00022837"/>
    </source>
</evidence>
<sequence length="594" mass="65264">MRLLELTLLSLAALGLAERLGSFSRLKQTVQPRKLGQGVPRIASLQKALLEISDPDHERYGQHLSKAEVEFLVSPDERSIQLVNDWLDTHGIPSDAVTRTPAEDWVIVQVSVQLAEEMLDTTYHIWQHDEGSSMIRTTRYSLPEHLHKHIDLVQPTTTFARPARMKSTMYRTKTKAAVGDVTDVKFSEAAAVNCNNTVTLACLQTLYKTAGYESKASSKNSIGITGYLGEYANEEDLNIFYADQRPEARNSSFDVVLVNGGLNPQSAAEAGDEANLDVQFAFGLGFPAPGTFYSTGGEPPFHPDAETPSNTNEPYEKWLDYVLAMAIMSKPSHKITPVVHVRDSWSWLAYLIGCRGVTLLFSSGDGGVGDNDPDPTTQQCVTNDGRNQTRFLPVFPASKHLQFSFQVVDSILGSVTSVGGTQGIPEEAFPRPWYQEEAVEGFLRKLGNTYDGLFNRFGRVRVIQRGLSDSCLLIHAIHFPYFHNRPYVSAQGLNFRVFIGSKPYLISGTSASSPTFAGIVALLNDVRLSAKLPPLGFLNPLLYKRGVEGLNDVLVGSNPGCGTGGFHATEGWDPVTGLGTPNFEKLRRVVLHDT</sequence>
<evidence type="ECO:0000313" key="12">
    <source>
        <dbReference type="Proteomes" id="UP000518752"/>
    </source>
</evidence>
<feature type="binding site" evidence="8">
    <location>
        <position position="571"/>
    </location>
    <ligand>
        <name>Ca(2+)</name>
        <dbReference type="ChEBI" id="CHEBI:29108"/>
    </ligand>
</feature>
<evidence type="ECO:0000256" key="8">
    <source>
        <dbReference type="PROSITE-ProRule" id="PRU01032"/>
    </source>
</evidence>
<dbReference type="GO" id="GO:0008240">
    <property type="term" value="F:tripeptidyl-peptidase activity"/>
    <property type="evidence" value="ECO:0007669"/>
    <property type="project" value="TreeGrafter"/>
</dbReference>
<dbReference type="OrthoDB" id="409122at2759"/>
<dbReference type="InterPro" id="IPR015366">
    <property type="entry name" value="S53_propep"/>
</dbReference>
<dbReference type="InterPro" id="IPR023828">
    <property type="entry name" value="Peptidase_S8_Ser-AS"/>
</dbReference>
<feature type="active site" description="Charge relay system" evidence="8">
    <location>
        <position position="510"/>
    </location>
</feature>
<dbReference type="PANTHER" id="PTHR14218:SF15">
    <property type="entry name" value="TRIPEPTIDYL-PEPTIDASE 1"/>
    <property type="match status" value="1"/>
</dbReference>
<comment type="cofactor">
    <cofactor evidence="8">
        <name>Ca(2+)</name>
        <dbReference type="ChEBI" id="CHEBI:29108"/>
    </cofactor>
    <text evidence="8">Binds 1 Ca(2+) ion per subunit.</text>
</comment>
<keyword evidence="7" id="KW-0865">Zymogen</keyword>
<dbReference type="EMBL" id="JAACJN010000003">
    <property type="protein sequence ID" value="KAF5393130.1"/>
    <property type="molecule type" value="Genomic_DNA"/>
</dbReference>
<keyword evidence="4 8" id="KW-0378">Hydrolase</keyword>
<dbReference type="AlphaFoldDB" id="A0A8H5I122"/>
<keyword evidence="9" id="KW-0732">Signal</keyword>
<evidence type="ECO:0000256" key="3">
    <source>
        <dbReference type="ARBA" id="ARBA00022723"/>
    </source>
</evidence>
<dbReference type="PROSITE" id="PS51695">
    <property type="entry name" value="SEDOLISIN"/>
    <property type="match status" value="1"/>
</dbReference>
<organism evidence="11 12">
    <name type="scientific">Collybiopsis confluens</name>
    <dbReference type="NCBI Taxonomy" id="2823264"/>
    <lineage>
        <taxon>Eukaryota</taxon>
        <taxon>Fungi</taxon>
        <taxon>Dikarya</taxon>
        <taxon>Basidiomycota</taxon>
        <taxon>Agaricomycotina</taxon>
        <taxon>Agaricomycetes</taxon>
        <taxon>Agaricomycetidae</taxon>
        <taxon>Agaricales</taxon>
        <taxon>Marasmiineae</taxon>
        <taxon>Omphalotaceae</taxon>
        <taxon>Collybiopsis</taxon>
    </lineage>
</organism>
<feature type="binding site" evidence="8">
    <location>
        <position position="552"/>
    </location>
    <ligand>
        <name>Ca(2+)</name>
        <dbReference type="ChEBI" id="CHEBI:29108"/>
    </ligand>
</feature>
<feature type="binding site" evidence="8">
    <location>
        <position position="573"/>
    </location>
    <ligand>
        <name>Ca(2+)</name>
        <dbReference type="ChEBI" id="CHEBI:29108"/>
    </ligand>
</feature>
<dbReference type="Gene3D" id="3.40.50.200">
    <property type="entry name" value="Peptidase S8/S53 domain"/>
    <property type="match status" value="1"/>
</dbReference>
<dbReference type="CDD" id="cd11377">
    <property type="entry name" value="Pro-peptidase_S53"/>
    <property type="match status" value="1"/>
</dbReference>
<feature type="domain" description="Peptidase S53" evidence="10">
    <location>
        <begin position="197"/>
        <end position="593"/>
    </location>
</feature>
<dbReference type="PROSITE" id="PS00138">
    <property type="entry name" value="SUBTILASE_SER"/>
    <property type="match status" value="1"/>
</dbReference>
<dbReference type="SUPFAM" id="SSF52743">
    <property type="entry name" value="Subtilisin-like"/>
    <property type="match status" value="1"/>
</dbReference>
<keyword evidence="6 8" id="KW-0106">Calcium</keyword>
<comment type="subcellular location">
    <subcellularLocation>
        <location evidence="1">Secreted</location>
        <location evidence="1">Extracellular space</location>
    </subcellularLocation>
</comment>
<accession>A0A8H5I122</accession>
<comment type="caution">
    <text evidence="11">The sequence shown here is derived from an EMBL/GenBank/DDBJ whole genome shotgun (WGS) entry which is preliminary data.</text>
</comment>
<dbReference type="GO" id="GO:0046872">
    <property type="term" value="F:metal ion binding"/>
    <property type="evidence" value="ECO:0007669"/>
    <property type="project" value="UniProtKB-UniRule"/>
</dbReference>
<protein>
    <recommendedName>
        <fullName evidence="10">Peptidase S53 domain-containing protein</fullName>
    </recommendedName>
</protein>
<dbReference type="InterPro" id="IPR036852">
    <property type="entry name" value="Peptidase_S8/S53_dom_sf"/>
</dbReference>
<evidence type="ECO:0000256" key="5">
    <source>
        <dbReference type="ARBA" id="ARBA00022825"/>
    </source>
</evidence>
<proteinExistence type="predicted"/>
<dbReference type="GO" id="GO:0004252">
    <property type="term" value="F:serine-type endopeptidase activity"/>
    <property type="evidence" value="ECO:0007669"/>
    <property type="project" value="UniProtKB-UniRule"/>
</dbReference>
<dbReference type="Proteomes" id="UP000518752">
    <property type="component" value="Unassembled WGS sequence"/>
</dbReference>
<dbReference type="InterPro" id="IPR050819">
    <property type="entry name" value="Tripeptidyl-peptidase_I"/>
</dbReference>
<evidence type="ECO:0000259" key="10">
    <source>
        <dbReference type="PROSITE" id="PS51695"/>
    </source>
</evidence>
<reference evidence="11 12" key="1">
    <citation type="journal article" date="2020" name="ISME J.">
        <title>Uncovering the hidden diversity of litter-decomposition mechanisms in mushroom-forming fungi.</title>
        <authorList>
            <person name="Floudas D."/>
            <person name="Bentzer J."/>
            <person name="Ahren D."/>
            <person name="Johansson T."/>
            <person name="Persson P."/>
            <person name="Tunlid A."/>
        </authorList>
    </citation>
    <scope>NUCLEOTIDE SEQUENCE [LARGE SCALE GENOMIC DNA]</scope>
    <source>
        <strain evidence="11 12">CBS 406.79</strain>
    </source>
</reference>
<dbReference type="GO" id="GO:0006508">
    <property type="term" value="P:proteolysis"/>
    <property type="evidence" value="ECO:0007669"/>
    <property type="project" value="UniProtKB-KW"/>
</dbReference>
<evidence type="ECO:0000256" key="9">
    <source>
        <dbReference type="SAM" id="SignalP"/>
    </source>
</evidence>
<feature type="chain" id="PRO_5034046994" description="Peptidase S53 domain-containing protein" evidence="9">
    <location>
        <begin position="18"/>
        <end position="594"/>
    </location>
</feature>
<dbReference type="GO" id="GO:0005576">
    <property type="term" value="C:extracellular region"/>
    <property type="evidence" value="ECO:0007669"/>
    <property type="project" value="UniProtKB-SubCell"/>
</dbReference>
<feature type="signal peptide" evidence="9">
    <location>
        <begin position="1"/>
        <end position="17"/>
    </location>
</feature>
<keyword evidence="3 8" id="KW-0479">Metal-binding</keyword>
<dbReference type="SUPFAM" id="SSF54897">
    <property type="entry name" value="Protease propeptides/inhibitors"/>
    <property type="match status" value="1"/>
</dbReference>
<evidence type="ECO:0000256" key="4">
    <source>
        <dbReference type="ARBA" id="ARBA00022801"/>
    </source>
</evidence>
<feature type="binding site" evidence="8">
    <location>
        <position position="553"/>
    </location>
    <ligand>
        <name>Ca(2+)</name>
        <dbReference type="ChEBI" id="CHEBI:29108"/>
    </ligand>
</feature>
<keyword evidence="5 8" id="KW-0720">Serine protease</keyword>
<keyword evidence="2 8" id="KW-0645">Protease</keyword>
<gene>
    <name evidence="11" type="ORF">D9757_001221</name>
</gene>
<evidence type="ECO:0000313" key="11">
    <source>
        <dbReference type="EMBL" id="KAF5393130.1"/>
    </source>
</evidence>
<feature type="active site" description="Charge relay system" evidence="8">
    <location>
        <position position="277"/>
    </location>
</feature>
<evidence type="ECO:0000256" key="7">
    <source>
        <dbReference type="ARBA" id="ARBA00023145"/>
    </source>
</evidence>
<dbReference type="PANTHER" id="PTHR14218">
    <property type="entry name" value="PROTEASE S8 TRIPEPTIDYL PEPTIDASE I CLN2"/>
    <property type="match status" value="1"/>
</dbReference>
<evidence type="ECO:0000256" key="1">
    <source>
        <dbReference type="ARBA" id="ARBA00004239"/>
    </source>
</evidence>
<feature type="active site" description="Charge relay system" evidence="8">
    <location>
        <position position="273"/>
    </location>
</feature>
<keyword evidence="12" id="KW-1185">Reference proteome</keyword>
<dbReference type="CDD" id="cd04056">
    <property type="entry name" value="Peptidases_S53"/>
    <property type="match status" value="1"/>
</dbReference>